<dbReference type="Pfam" id="PF00005">
    <property type="entry name" value="ABC_tran"/>
    <property type="match status" value="1"/>
</dbReference>
<keyword evidence="3 5" id="KW-0067">ATP-binding</keyword>
<dbReference type="InterPro" id="IPR003593">
    <property type="entry name" value="AAA+_ATPase"/>
</dbReference>
<dbReference type="AlphaFoldDB" id="A0A929FWW8"/>
<comment type="caution">
    <text evidence="5">The sequence shown here is derived from an EMBL/GenBank/DDBJ whole genome shotgun (WGS) entry which is preliminary data.</text>
</comment>
<dbReference type="SUPFAM" id="SSF52540">
    <property type="entry name" value="P-loop containing nucleoside triphosphate hydrolases"/>
    <property type="match status" value="1"/>
</dbReference>
<dbReference type="Proteomes" id="UP000598360">
    <property type="component" value="Unassembled WGS sequence"/>
</dbReference>
<keyword evidence="2" id="KW-0547">Nucleotide-binding</keyword>
<dbReference type="FunFam" id="3.40.50.300:FF:000134">
    <property type="entry name" value="Iron-enterobactin ABC transporter ATP-binding protein"/>
    <property type="match status" value="1"/>
</dbReference>
<dbReference type="RefSeq" id="WP_193927465.1">
    <property type="nucleotide sequence ID" value="NZ_JADEYC010000009.1"/>
</dbReference>
<keyword evidence="1" id="KW-0813">Transport</keyword>
<gene>
    <name evidence="5" type="ORF">IQ251_06100</name>
</gene>
<evidence type="ECO:0000256" key="2">
    <source>
        <dbReference type="ARBA" id="ARBA00022741"/>
    </source>
</evidence>
<dbReference type="SMART" id="SM00382">
    <property type="entry name" value="AAA"/>
    <property type="match status" value="1"/>
</dbReference>
<protein>
    <submittedName>
        <fullName evidence="5">ABC transporter ATP-binding protein</fullName>
    </submittedName>
</protein>
<dbReference type="PROSITE" id="PS50893">
    <property type="entry name" value="ABC_TRANSPORTER_2"/>
    <property type="match status" value="1"/>
</dbReference>
<dbReference type="GO" id="GO:0005524">
    <property type="term" value="F:ATP binding"/>
    <property type="evidence" value="ECO:0007669"/>
    <property type="project" value="UniProtKB-KW"/>
</dbReference>
<dbReference type="InterPro" id="IPR027417">
    <property type="entry name" value="P-loop_NTPase"/>
</dbReference>
<dbReference type="InterPro" id="IPR017871">
    <property type="entry name" value="ABC_transporter-like_CS"/>
</dbReference>
<evidence type="ECO:0000256" key="3">
    <source>
        <dbReference type="ARBA" id="ARBA00022840"/>
    </source>
</evidence>
<sequence length="267" mass="28165">MSVRIRGLRVELAGRAAVSDVDLDVPAGEVFGLVGPNGSGKTTLLRALYRAVRPVSGSADVAGAPVANTGRRALARLLGATTQEVVRAGGLAVREVVAQGRTAHLGLLSRPGPEDEDAVRRALRATELAGAADRDVSRLSGGELQRVVIARALAQRPQVLVLDEPTNHLDLRHRYAVLQLLGELARGGTTVLLTAHDLDLAVRFCDRLGVLDGGRLVAAGEPGEVLDERLLAEVFGIRARTERAGGRWRLEVDGPLDAQSSDHSCTG</sequence>
<feature type="domain" description="ABC transporter" evidence="4">
    <location>
        <begin position="3"/>
        <end position="238"/>
    </location>
</feature>
<evidence type="ECO:0000313" key="6">
    <source>
        <dbReference type="Proteomes" id="UP000598360"/>
    </source>
</evidence>
<dbReference type="InterPro" id="IPR003439">
    <property type="entry name" value="ABC_transporter-like_ATP-bd"/>
</dbReference>
<organism evidence="5 6">
    <name type="scientific">Saccharopolyspora montiporae</name>
    <dbReference type="NCBI Taxonomy" id="2781240"/>
    <lineage>
        <taxon>Bacteria</taxon>
        <taxon>Bacillati</taxon>
        <taxon>Actinomycetota</taxon>
        <taxon>Actinomycetes</taxon>
        <taxon>Pseudonocardiales</taxon>
        <taxon>Pseudonocardiaceae</taxon>
        <taxon>Saccharopolyspora</taxon>
    </lineage>
</organism>
<dbReference type="PANTHER" id="PTHR42794:SF2">
    <property type="entry name" value="ABC TRANSPORTER ATP-BINDING PROTEIN"/>
    <property type="match status" value="1"/>
</dbReference>
<dbReference type="EMBL" id="JADEYC010000009">
    <property type="protein sequence ID" value="MBE9374016.1"/>
    <property type="molecule type" value="Genomic_DNA"/>
</dbReference>
<keyword evidence="6" id="KW-1185">Reference proteome</keyword>
<dbReference type="PROSITE" id="PS00211">
    <property type="entry name" value="ABC_TRANSPORTER_1"/>
    <property type="match status" value="1"/>
</dbReference>
<dbReference type="PANTHER" id="PTHR42794">
    <property type="entry name" value="HEMIN IMPORT ATP-BINDING PROTEIN HMUV"/>
    <property type="match status" value="1"/>
</dbReference>
<dbReference type="Gene3D" id="3.40.50.300">
    <property type="entry name" value="P-loop containing nucleotide triphosphate hydrolases"/>
    <property type="match status" value="1"/>
</dbReference>
<dbReference type="CDD" id="cd03214">
    <property type="entry name" value="ABC_Iron-Siderophores_B12_Hemin"/>
    <property type="match status" value="1"/>
</dbReference>
<proteinExistence type="predicted"/>
<evidence type="ECO:0000256" key="1">
    <source>
        <dbReference type="ARBA" id="ARBA00022448"/>
    </source>
</evidence>
<evidence type="ECO:0000313" key="5">
    <source>
        <dbReference type="EMBL" id="MBE9374016.1"/>
    </source>
</evidence>
<name>A0A929FWW8_9PSEU</name>
<accession>A0A929FWW8</accession>
<dbReference type="GO" id="GO:0016887">
    <property type="term" value="F:ATP hydrolysis activity"/>
    <property type="evidence" value="ECO:0007669"/>
    <property type="project" value="InterPro"/>
</dbReference>
<evidence type="ECO:0000259" key="4">
    <source>
        <dbReference type="PROSITE" id="PS50893"/>
    </source>
</evidence>
<reference evidence="5" key="1">
    <citation type="submission" date="2020-10" db="EMBL/GenBank/DDBJ databases">
        <title>Diversity and distribution of actinomycetes associated with coral in the coast of Hainan.</title>
        <authorList>
            <person name="Li F."/>
        </authorList>
    </citation>
    <scope>NUCLEOTIDE SEQUENCE</scope>
    <source>
        <strain evidence="5">HNM0983</strain>
    </source>
</reference>